<evidence type="ECO:0000256" key="7">
    <source>
        <dbReference type="SAM" id="MobiDB-lite"/>
    </source>
</evidence>
<dbReference type="AlphaFoldDB" id="A0A8B7NYW7"/>
<protein>
    <submittedName>
        <fullName evidence="12">Uncharacterized protein LOC108675500</fullName>
    </submittedName>
</protein>
<feature type="region of interest" description="Disordered" evidence="7">
    <location>
        <begin position="500"/>
        <end position="533"/>
    </location>
</feature>
<dbReference type="RefSeq" id="XP_018019014.1">
    <property type="nucleotide sequence ID" value="XM_018163525.2"/>
</dbReference>
<evidence type="ECO:0000256" key="2">
    <source>
        <dbReference type="ARBA" id="ARBA00022729"/>
    </source>
</evidence>
<evidence type="ECO:0000256" key="1">
    <source>
        <dbReference type="ARBA" id="ARBA00010701"/>
    </source>
</evidence>
<dbReference type="Gene3D" id="3.40.50.1820">
    <property type="entry name" value="alpha/beta hydrolase"/>
    <property type="match status" value="2"/>
</dbReference>
<dbReference type="OrthoDB" id="7958685at2759"/>
<keyword evidence="2 8" id="KW-0732">Signal</keyword>
<proteinExistence type="inferred from homology"/>
<dbReference type="InterPro" id="IPR006693">
    <property type="entry name" value="AB_hydrolase_lipase"/>
</dbReference>
<evidence type="ECO:0000313" key="12">
    <source>
        <dbReference type="RefSeq" id="XP_018019014.1"/>
    </source>
</evidence>
<dbReference type="KEGG" id="hazt:108675500"/>
<dbReference type="Pfam" id="PF04083">
    <property type="entry name" value="Abhydro_lipase"/>
    <property type="match status" value="1"/>
</dbReference>
<dbReference type="Proteomes" id="UP000694843">
    <property type="component" value="Unplaced"/>
</dbReference>
<feature type="compositionally biased region" description="Polar residues" evidence="7">
    <location>
        <begin position="232"/>
        <end position="254"/>
    </location>
</feature>
<feature type="domain" description="Partial AB-hydrolase lipase" evidence="10">
    <location>
        <begin position="561"/>
        <end position="600"/>
    </location>
</feature>
<keyword evidence="11" id="KW-1185">Reference proteome</keyword>
<feature type="compositionally biased region" description="Basic and acidic residues" evidence="7">
    <location>
        <begin position="509"/>
        <end position="533"/>
    </location>
</feature>
<dbReference type="Pfam" id="PF00561">
    <property type="entry name" value="Abhydrolase_1"/>
    <property type="match status" value="1"/>
</dbReference>
<comment type="similarity">
    <text evidence="1">Belongs to the AB hydrolase superfamily. Lipase family.</text>
</comment>
<organism evidence="11 12">
    <name type="scientific">Hyalella azteca</name>
    <name type="common">Amphipod</name>
    <dbReference type="NCBI Taxonomy" id="294128"/>
    <lineage>
        <taxon>Eukaryota</taxon>
        <taxon>Metazoa</taxon>
        <taxon>Ecdysozoa</taxon>
        <taxon>Arthropoda</taxon>
        <taxon>Crustacea</taxon>
        <taxon>Multicrustacea</taxon>
        <taxon>Malacostraca</taxon>
        <taxon>Eumalacostraca</taxon>
        <taxon>Peracarida</taxon>
        <taxon>Amphipoda</taxon>
        <taxon>Senticaudata</taxon>
        <taxon>Talitrida</taxon>
        <taxon>Talitroidea</taxon>
        <taxon>Hyalellidae</taxon>
        <taxon>Hyalella</taxon>
    </lineage>
</organism>
<reference evidence="12" key="1">
    <citation type="submission" date="2025-08" db="UniProtKB">
        <authorList>
            <consortium name="RefSeq"/>
        </authorList>
    </citation>
    <scope>IDENTIFICATION</scope>
    <source>
        <tissue evidence="12">Whole organism</tissue>
    </source>
</reference>
<evidence type="ECO:0000313" key="11">
    <source>
        <dbReference type="Proteomes" id="UP000694843"/>
    </source>
</evidence>
<feature type="region of interest" description="Disordered" evidence="7">
    <location>
        <begin position="221"/>
        <end position="259"/>
    </location>
</feature>
<keyword evidence="5" id="KW-0443">Lipid metabolism</keyword>
<evidence type="ECO:0000259" key="9">
    <source>
        <dbReference type="Pfam" id="PF00561"/>
    </source>
</evidence>
<accession>A0A8B7NYW7</accession>
<evidence type="ECO:0000256" key="6">
    <source>
        <dbReference type="ARBA" id="ARBA00023180"/>
    </source>
</evidence>
<feature type="domain" description="AB hydrolase-1" evidence="9">
    <location>
        <begin position="791"/>
        <end position="1095"/>
    </location>
</feature>
<evidence type="ECO:0000256" key="4">
    <source>
        <dbReference type="ARBA" id="ARBA00022963"/>
    </source>
</evidence>
<dbReference type="InterPro" id="IPR000073">
    <property type="entry name" value="AB_hydrolase_1"/>
</dbReference>
<dbReference type="PANTHER" id="PTHR11005">
    <property type="entry name" value="LYSOSOMAL ACID LIPASE-RELATED"/>
    <property type="match status" value="1"/>
</dbReference>
<dbReference type="GO" id="GO:0016042">
    <property type="term" value="P:lipid catabolic process"/>
    <property type="evidence" value="ECO:0007669"/>
    <property type="project" value="UniProtKB-KW"/>
</dbReference>
<feature type="chain" id="PRO_5034717027" evidence="8">
    <location>
        <begin position="20"/>
        <end position="1116"/>
    </location>
</feature>
<feature type="compositionally biased region" description="Polar residues" evidence="7">
    <location>
        <begin position="706"/>
        <end position="722"/>
    </location>
</feature>
<dbReference type="FunFam" id="3.40.50.1820:FF:000057">
    <property type="entry name" value="Lipase"/>
    <property type="match status" value="1"/>
</dbReference>
<sequence>MNTMLLLKFFICFTVGVMARNITFPSYDQKMAVRNLIRDDDFTNGDEQSWINTIQDSVVNPEDNLHFVNNESIFLPDLITASGKEFPSDEELSGGSGLSLGAEVLENVVFTEILKIFSTENNTNIREVNNGNLAFQSLISENNVNIPKSLAGVEDRFDNRREKTRRNDGEISSSENLEKFGEINSNKIPPEIPESILTGDTGSGNSLVNIAKYTADIQNKSLPDVTPKETTTENIKTNQQSVKEGEGSTPTSKPSGRVRREVQGVTDLESVYGNRFPLNQQQLSDLIPLVVEDMRNCDLDELFSDFILLKHDEKRKRRETDDDTSRLKVTTSFDGTTSNDVNNPNINFSRDKDDDIYKNMHDVNSIKIEGIIRKEGNATYINHKNYESEVHRKDPIQEATAFAIHKNRSDPEPNQNSWHANATVSVPADTKYLVSTIDDVQKEEMNSEIFETNNWKTNPRYLSEYEATLRNTVEVNSNANETNFLREQNNYKINNLHIHSEAPENNSRNSREGINEVTSHTEEKQENKEEKFRRDDERILRRRKRFLFSLFREQERQILKVPELIRSQGYPSEVHTVITEDGYILELHRIPGARFRKERRKKFFKRDVEENPIENFHEVLQDYLPRSEEYLRASEEISEEDGTPLTPLIRPSQILEEFGQILANNPQDSITNLKSTAPRSPITDNTNKYTLENIIEAIQHLFDSTDINDPSPNLNVNGSNPSNEPPGLKRLKRSRIYNDFFPVFLSPDVDSSPQFVTAKLKRKKMRRSAMRNYGFDMIRNPWDHNMPRRRPPVLIHHGLFASSANFVLSDAHRGALAYLLADAGYDVWLGNWRGNSYSKGHVRLDPDSNEFWDFSLDEIMRYDIPAVVNYILATSGERQLRYVGHSLGCAMFFGATNLDSTLAHKVRVMAAMAPAAFMDNSFGVLRNTILSVKNYYFILDRLDLPDLSIPVPVRVRLARHFCGTTSVMRVPCLFLVDAFMGKVKKPEMEYYTSVLLSHFPSTLASTRILAHFGQFVNSDGMRMYNFGPAENMRRYGQPDPPRYDLSTVTSPVAVIWGPGDTVITPEDVALCVERLPNVILNYRVPREDFNHLDFIFPEQAAGLVYRPILQLLSWYR</sequence>
<feature type="signal peptide" evidence="8">
    <location>
        <begin position="1"/>
        <end position="19"/>
    </location>
</feature>
<evidence type="ECO:0000256" key="5">
    <source>
        <dbReference type="ARBA" id="ARBA00023098"/>
    </source>
</evidence>
<dbReference type="GO" id="GO:0016787">
    <property type="term" value="F:hydrolase activity"/>
    <property type="evidence" value="ECO:0007669"/>
    <property type="project" value="UniProtKB-KW"/>
</dbReference>
<keyword evidence="4" id="KW-0442">Lipid degradation</keyword>
<dbReference type="GeneID" id="108675500"/>
<dbReference type="InterPro" id="IPR029058">
    <property type="entry name" value="AB_hydrolase_fold"/>
</dbReference>
<evidence type="ECO:0000256" key="8">
    <source>
        <dbReference type="SAM" id="SignalP"/>
    </source>
</evidence>
<name>A0A8B7NYW7_HYAAZ</name>
<evidence type="ECO:0000256" key="3">
    <source>
        <dbReference type="ARBA" id="ARBA00022801"/>
    </source>
</evidence>
<feature type="region of interest" description="Disordered" evidence="7">
    <location>
        <begin position="706"/>
        <end position="729"/>
    </location>
</feature>
<dbReference type="SUPFAM" id="SSF53474">
    <property type="entry name" value="alpha/beta-Hydrolases"/>
    <property type="match status" value="1"/>
</dbReference>
<evidence type="ECO:0000259" key="10">
    <source>
        <dbReference type="Pfam" id="PF04083"/>
    </source>
</evidence>
<keyword evidence="6" id="KW-0325">Glycoprotein</keyword>
<gene>
    <name evidence="12" type="primary">LOC108675500</name>
</gene>
<keyword evidence="3" id="KW-0378">Hydrolase</keyword>